<reference evidence="1 2" key="1">
    <citation type="journal article" date="2021" name="Elife">
        <title>Chloroplast acquisition without the gene transfer in kleptoplastic sea slugs, Plakobranchus ocellatus.</title>
        <authorList>
            <person name="Maeda T."/>
            <person name="Takahashi S."/>
            <person name="Yoshida T."/>
            <person name="Shimamura S."/>
            <person name="Takaki Y."/>
            <person name="Nagai Y."/>
            <person name="Toyoda A."/>
            <person name="Suzuki Y."/>
            <person name="Arimoto A."/>
            <person name="Ishii H."/>
            <person name="Satoh N."/>
            <person name="Nishiyama T."/>
            <person name="Hasebe M."/>
            <person name="Maruyama T."/>
            <person name="Minagawa J."/>
            <person name="Obokata J."/>
            <person name="Shigenobu S."/>
        </authorList>
    </citation>
    <scope>NUCLEOTIDE SEQUENCE [LARGE SCALE GENOMIC DNA]</scope>
</reference>
<proteinExistence type="predicted"/>
<comment type="caution">
    <text evidence="1">The sequence shown here is derived from an EMBL/GenBank/DDBJ whole genome shotgun (WGS) entry which is preliminary data.</text>
</comment>
<organism evidence="1 2">
    <name type="scientific">Elysia marginata</name>
    <dbReference type="NCBI Taxonomy" id="1093978"/>
    <lineage>
        <taxon>Eukaryota</taxon>
        <taxon>Metazoa</taxon>
        <taxon>Spiralia</taxon>
        <taxon>Lophotrochozoa</taxon>
        <taxon>Mollusca</taxon>
        <taxon>Gastropoda</taxon>
        <taxon>Heterobranchia</taxon>
        <taxon>Euthyneura</taxon>
        <taxon>Panpulmonata</taxon>
        <taxon>Sacoglossa</taxon>
        <taxon>Placobranchoidea</taxon>
        <taxon>Plakobranchidae</taxon>
        <taxon>Elysia</taxon>
    </lineage>
</organism>
<dbReference type="SUPFAM" id="SSF56219">
    <property type="entry name" value="DNase I-like"/>
    <property type="match status" value="1"/>
</dbReference>
<dbReference type="EMBL" id="BMAT01000804">
    <property type="protein sequence ID" value="GFR73479.1"/>
    <property type="molecule type" value="Genomic_DNA"/>
</dbReference>
<dbReference type="InterPro" id="IPR036691">
    <property type="entry name" value="Endo/exonu/phosph_ase_sf"/>
</dbReference>
<gene>
    <name evidence="1" type="ORF">ElyMa_000406200</name>
</gene>
<dbReference type="Proteomes" id="UP000762676">
    <property type="component" value="Unassembled WGS sequence"/>
</dbReference>
<evidence type="ECO:0000313" key="1">
    <source>
        <dbReference type="EMBL" id="GFR73479.1"/>
    </source>
</evidence>
<dbReference type="AlphaFoldDB" id="A0AAV4FKJ8"/>
<name>A0AAV4FKJ8_9GAST</name>
<sequence>MNLLMLRKIFRLGTLTVRTLYQTGKSKEVAREFNAYKLDILGITETRWKGNGMLTLGTGETMIYSGHQKEDANHAEKLGLMLSRQAAKSPLGWQPEGSRIVSAMFKTYKKKINLRVINCYAPTNEKGEDVKNNFTQGFKMYWR</sequence>
<evidence type="ECO:0000313" key="2">
    <source>
        <dbReference type="Proteomes" id="UP000762676"/>
    </source>
</evidence>
<dbReference type="Gene3D" id="3.60.10.10">
    <property type="entry name" value="Endonuclease/exonuclease/phosphatase"/>
    <property type="match status" value="1"/>
</dbReference>
<keyword evidence="2" id="KW-1185">Reference proteome</keyword>
<accession>A0AAV4FKJ8</accession>
<protein>
    <submittedName>
        <fullName evidence="1">Craniofacial development protein 2</fullName>
    </submittedName>
</protein>